<reference evidence="1 2" key="1">
    <citation type="journal article" date="2019" name="G3 (Bethesda)">
        <title>Sequencing of a Wild Apple (Malus baccata) Genome Unravels the Differences Between Cultivated and Wild Apple Species Regarding Disease Resistance and Cold Tolerance.</title>
        <authorList>
            <person name="Chen X."/>
        </authorList>
    </citation>
    <scope>NUCLEOTIDE SEQUENCE [LARGE SCALE GENOMIC DNA]</scope>
    <source>
        <strain evidence="2">cv. Shandingzi</strain>
        <tissue evidence="1">Leaves</tissue>
    </source>
</reference>
<proteinExistence type="predicted"/>
<comment type="caution">
    <text evidence="1">The sequence shown here is derived from an EMBL/GenBank/DDBJ whole genome shotgun (WGS) entry which is preliminary data.</text>
</comment>
<organism evidence="1 2">
    <name type="scientific">Malus baccata</name>
    <name type="common">Siberian crab apple</name>
    <name type="synonym">Pyrus baccata</name>
    <dbReference type="NCBI Taxonomy" id="106549"/>
    <lineage>
        <taxon>Eukaryota</taxon>
        <taxon>Viridiplantae</taxon>
        <taxon>Streptophyta</taxon>
        <taxon>Embryophyta</taxon>
        <taxon>Tracheophyta</taxon>
        <taxon>Spermatophyta</taxon>
        <taxon>Magnoliopsida</taxon>
        <taxon>eudicotyledons</taxon>
        <taxon>Gunneridae</taxon>
        <taxon>Pentapetalae</taxon>
        <taxon>rosids</taxon>
        <taxon>fabids</taxon>
        <taxon>Rosales</taxon>
        <taxon>Rosaceae</taxon>
        <taxon>Amygdaloideae</taxon>
        <taxon>Maleae</taxon>
        <taxon>Malus</taxon>
    </lineage>
</organism>
<gene>
    <name evidence="1" type="ORF">C1H46_023869</name>
</gene>
<name>A0A540LVP7_MALBA</name>
<evidence type="ECO:0000313" key="2">
    <source>
        <dbReference type="Proteomes" id="UP000315295"/>
    </source>
</evidence>
<dbReference type="AlphaFoldDB" id="A0A540LVP7"/>
<dbReference type="EMBL" id="VIEB01000448">
    <property type="protein sequence ID" value="TQD90575.1"/>
    <property type="molecule type" value="Genomic_DNA"/>
</dbReference>
<dbReference type="Proteomes" id="UP000315295">
    <property type="component" value="Unassembled WGS sequence"/>
</dbReference>
<evidence type="ECO:0000313" key="1">
    <source>
        <dbReference type="EMBL" id="TQD90575.1"/>
    </source>
</evidence>
<sequence length="241" mass="27482">MSGDRVDEQELTKMAFEINGTKQNPSMKSEVDILLMSEFEFEFEFVKQSVAGKLRGDEERSDLQCFQELIKVFDNDQCGATRSEVDTLLSAEFATVTKCMAGKSITGKYWSSERWKTADCWKILNSVGDIKKEIRYVFKSAKLVFGSKAAQDLKAFIDLVGYFSKGVQCIIFIGEAANFLCPYLFEGVNFMRQMTIFVSKVVRAYSSATKEFLTETFQLVANNYSFRGLQSEEEEQDQHQD</sequence>
<protein>
    <submittedName>
        <fullName evidence="1">Uncharacterized protein</fullName>
    </submittedName>
</protein>
<accession>A0A540LVP7</accession>
<keyword evidence="2" id="KW-1185">Reference proteome</keyword>